<comment type="caution">
    <text evidence="1">The sequence shown here is derived from an EMBL/GenBank/DDBJ whole genome shotgun (WGS) entry which is preliminary data.</text>
</comment>
<name>A0ACC0XXX7_9ROSI</name>
<protein>
    <submittedName>
        <fullName evidence="1">Uncharacterized protein</fullName>
    </submittedName>
</protein>
<gene>
    <name evidence="1" type="ORF">Pint_08223</name>
</gene>
<sequence>MAIETVQSIVLKEKIPEEFIRSQHEQPGITTVQGTVLEVPVIDLNDTDQEKVLNLIVDASQKWGMFQIVNHGIPFEVLSKLKEVGKEFFELPQEEKEVYAKPPESKGIEGYGTKLQKELQGKKTWNDHLFHKISPPSVINYRFWPKNPPSYRQQEEYTKWLHGVAEKLLKSLSLGLGLEEDEVKKALGGENLIYLLKINHYPPCPQPELALGLADHTDMCAITILLPNEVQGLQASRDGHWYDVKYVTNALVVHIGDQMEVI</sequence>
<keyword evidence="2" id="KW-1185">Reference proteome</keyword>
<evidence type="ECO:0000313" key="1">
    <source>
        <dbReference type="EMBL" id="KAJ0025472.1"/>
    </source>
</evidence>
<accession>A0ACC0XXX7</accession>
<dbReference type="Proteomes" id="UP001163603">
    <property type="component" value="Chromosome 10"/>
</dbReference>
<reference evidence="2" key="1">
    <citation type="journal article" date="2023" name="G3 (Bethesda)">
        <title>Genome assembly and association tests identify interacting loci associated with vigor, precocity, and sex in interspecific pistachio rootstocks.</title>
        <authorList>
            <person name="Palmer W."/>
            <person name="Jacygrad E."/>
            <person name="Sagayaradj S."/>
            <person name="Cavanaugh K."/>
            <person name="Han R."/>
            <person name="Bertier L."/>
            <person name="Beede B."/>
            <person name="Kafkas S."/>
            <person name="Golino D."/>
            <person name="Preece J."/>
            <person name="Michelmore R."/>
        </authorList>
    </citation>
    <scope>NUCLEOTIDE SEQUENCE [LARGE SCALE GENOMIC DNA]</scope>
</reference>
<evidence type="ECO:0000313" key="2">
    <source>
        <dbReference type="Proteomes" id="UP001163603"/>
    </source>
</evidence>
<dbReference type="EMBL" id="CM047745">
    <property type="protein sequence ID" value="KAJ0025472.1"/>
    <property type="molecule type" value="Genomic_DNA"/>
</dbReference>
<proteinExistence type="predicted"/>
<organism evidence="1 2">
    <name type="scientific">Pistacia integerrima</name>
    <dbReference type="NCBI Taxonomy" id="434235"/>
    <lineage>
        <taxon>Eukaryota</taxon>
        <taxon>Viridiplantae</taxon>
        <taxon>Streptophyta</taxon>
        <taxon>Embryophyta</taxon>
        <taxon>Tracheophyta</taxon>
        <taxon>Spermatophyta</taxon>
        <taxon>Magnoliopsida</taxon>
        <taxon>eudicotyledons</taxon>
        <taxon>Gunneridae</taxon>
        <taxon>Pentapetalae</taxon>
        <taxon>rosids</taxon>
        <taxon>malvids</taxon>
        <taxon>Sapindales</taxon>
        <taxon>Anacardiaceae</taxon>
        <taxon>Pistacia</taxon>
    </lineage>
</organism>